<reference evidence="2" key="1">
    <citation type="submission" date="2018-02" db="EMBL/GenBank/DDBJ databases">
        <authorList>
            <person name="Hausmann B."/>
        </authorList>
    </citation>
    <scope>NUCLEOTIDE SEQUENCE [LARGE SCALE GENOMIC DNA]</scope>
    <source>
        <strain evidence="2">Peat soil MAG SbA1</strain>
    </source>
</reference>
<name>A0A2U3KRP2_9BACT</name>
<sequence length="100" mass="10839">MPSPPIVLGLKKLRRAVAERILCLSVVVQSPLEGVTETWPMVALRRDESLIPGKAGANSRGEIISWPGDKAPANAPFQETDSHARLLPADRVCDVGDYVH</sequence>
<organism evidence="1 2">
    <name type="scientific">Candidatus Sulfotelmatobacter kueseliae</name>
    <dbReference type="NCBI Taxonomy" id="2042962"/>
    <lineage>
        <taxon>Bacteria</taxon>
        <taxon>Pseudomonadati</taxon>
        <taxon>Acidobacteriota</taxon>
        <taxon>Terriglobia</taxon>
        <taxon>Terriglobales</taxon>
        <taxon>Candidatus Korobacteraceae</taxon>
        <taxon>Candidatus Sulfotelmatobacter</taxon>
    </lineage>
</organism>
<protein>
    <submittedName>
        <fullName evidence="1">Uncharacterized protein</fullName>
    </submittedName>
</protein>
<proteinExistence type="predicted"/>
<evidence type="ECO:0000313" key="1">
    <source>
        <dbReference type="EMBL" id="SPF42314.1"/>
    </source>
</evidence>
<gene>
    <name evidence="1" type="ORF">SBA1_440012</name>
</gene>
<accession>A0A2U3KRP2</accession>
<dbReference type="EMBL" id="OMOD01000138">
    <property type="protein sequence ID" value="SPF42314.1"/>
    <property type="molecule type" value="Genomic_DNA"/>
</dbReference>
<evidence type="ECO:0000313" key="2">
    <source>
        <dbReference type="Proteomes" id="UP000238701"/>
    </source>
</evidence>
<dbReference type="Proteomes" id="UP000238701">
    <property type="component" value="Unassembled WGS sequence"/>
</dbReference>
<dbReference type="AlphaFoldDB" id="A0A2U3KRP2"/>